<dbReference type="NCBIfam" id="NF009884">
    <property type="entry name" value="PRK13343.1"/>
    <property type="match status" value="1"/>
</dbReference>
<dbReference type="InterPro" id="IPR020003">
    <property type="entry name" value="ATPase_a/bsu_AS"/>
</dbReference>
<dbReference type="GO" id="GO:0046933">
    <property type="term" value="F:proton-transporting ATP synthase activity, rotational mechanism"/>
    <property type="evidence" value="ECO:0007669"/>
    <property type="project" value="UniProtKB-UniRule"/>
</dbReference>
<dbReference type="InterPro" id="IPR027417">
    <property type="entry name" value="P-loop_NTPase"/>
</dbReference>
<evidence type="ECO:0000259" key="15">
    <source>
        <dbReference type="Pfam" id="PF00306"/>
    </source>
</evidence>
<evidence type="ECO:0000256" key="10">
    <source>
        <dbReference type="ARBA" id="ARBA00023136"/>
    </source>
</evidence>
<dbReference type="Pfam" id="PF00006">
    <property type="entry name" value="ATP-synt_ab"/>
    <property type="match status" value="1"/>
</dbReference>
<name>A0AA43UC34_9LACT</name>
<comment type="similarity">
    <text evidence="3 13">Belongs to the ATPase alpha/beta chains family.</text>
</comment>
<dbReference type="Gene3D" id="1.20.150.20">
    <property type="entry name" value="ATP synthase alpha/beta chain, C-terminal domain"/>
    <property type="match status" value="1"/>
</dbReference>
<evidence type="ECO:0000256" key="11">
    <source>
        <dbReference type="ARBA" id="ARBA00023196"/>
    </source>
</evidence>
<evidence type="ECO:0000256" key="5">
    <source>
        <dbReference type="ARBA" id="ARBA00022741"/>
    </source>
</evidence>
<proteinExistence type="inferred from homology"/>
<evidence type="ECO:0000313" key="17">
    <source>
        <dbReference type="EMBL" id="MDO5457227.1"/>
    </source>
</evidence>
<dbReference type="FunFam" id="1.20.150.20:FF:000001">
    <property type="entry name" value="ATP synthase subunit alpha"/>
    <property type="match status" value="1"/>
</dbReference>
<dbReference type="Gene3D" id="3.40.50.300">
    <property type="entry name" value="P-loop containing nucleotide triphosphate hydrolases"/>
    <property type="match status" value="1"/>
</dbReference>
<protein>
    <recommendedName>
        <fullName evidence="13">ATP synthase subunit alpha</fullName>
        <ecNumber evidence="13">7.1.2.2</ecNumber>
    </recommendedName>
    <alternativeName>
        <fullName evidence="13">ATP synthase F1 sector subunit alpha</fullName>
    </alternativeName>
    <alternativeName>
        <fullName evidence="13">F-ATPase subunit alpha</fullName>
    </alternativeName>
</protein>
<dbReference type="InterPro" id="IPR033732">
    <property type="entry name" value="ATP_synth_F1_a_nt-bd_dom"/>
</dbReference>
<dbReference type="CDD" id="cd01132">
    <property type="entry name" value="F1-ATPase_alpha_CD"/>
    <property type="match status" value="1"/>
</dbReference>
<keyword evidence="13" id="KW-1003">Cell membrane</keyword>
<dbReference type="PROSITE" id="PS00152">
    <property type="entry name" value="ATPASE_ALPHA_BETA"/>
    <property type="match status" value="1"/>
</dbReference>
<feature type="site" description="Required for activity" evidence="13">
    <location>
        <position position="360"/>
    </location>
</feature>
<evidence type="ECO:0000256" key="9">
    <source>
        <dbReference type="ARBA" id="ARBA00023065"/>
    </source>
</evidence>
<dbReference type="Pfam" id="PF00306">
    <property type="entry name" value="ATP-synt_ab_C"/>
    <property type="match status" value="1"/>
</dbReference>
<comment type="function">
    <text evidence="1 13">Produces ATP from ADP in the presence of a proton gradient across the membrane. The alpha chain is a regulatory subunit.</text>
</comment>
<dbReference type="GO" id="GO:0043531">
    <property type="term" value="F:ADP binding"/>
    <property type="evidence" value="ECO:0007669"/>
    <property type="project" value="TreeGrafter"/>
</dbReference>
<evidence type="ECO:0000256" key="7">
    <source>
        <dbReference type="ARBA" id="ARBA00022840"/>
    </source>
</evidence>
<dbReference type="AlphaFoldDB" id="A0AA43UC34"/>
<keyword evidence="12 13" id="KW-0066">ATP synthesis</keyword>
<evidence type="ECO:0000256" key="1">
    <source>
        <dbReference type="ARBA" id="ARBA00003784"/>
    </source>
</evidence>
<keyword evidence="11 13" id="KW-0139">CF(1)</keyword>
<dbReference type="InterPro" id="IPR004100">
    <property type="entry name" value="ATPase_F1/V1/A1_a/bsu_N"/>
</dbReference>
<dbReference type="GO" id="GO:0005886">
    <property type="term" value="C:plasma membrane"/>
    <property type="evidence" value="ECO:0007669"/>
    <property type="project" value="UniProtKB-SubCell"/>
</dbReference>
<dbReference type="SUPFAM" id="SSF50615">
    <property type="entry name" value="N-terminal domain of alpha and beta subunits of F1 ATP synthase"/>
    <property type="match status" value="1"/>
</dbReference>
<dbReference type="HAMAP" id="MF_01346">
    <property type="entry name" value="ATP_synth_alpha_bact"/>
    <property type="match status" value="1"/>
</dbReference>
<evidence type="ECO:0000256" key="8">
    <source>
        <dbReference type="ARBA" id="ARBA00022967"/>
    </source>
</evidence>
<dbReference type="SUPFAM" id="SSF47917">
    <property type="entry name" value="C-terminal domain of alpha and beta subunits of F1 ATP synthase"/>
    <property type="match status" value="1"/>
</dbReference>
<dbReference type="InterPro" id="IPR000793">
    <property type="entry name" value="ATP_synth_asu_C"/>
</dbReference>
<dbReference type="Gene3D" id="2.40.30.20">
    <property type="match status" value="1"/>
</dbReference>
<dbReference type="InterPro" id="IPR023366">
    <property type="entry name" value="ATP_synth_asu-like_sf"/>
</dbReference>
<keyword evidence="5 13" id="KW-0547">Nucleotide-binding</keyword>
<dbReference type="PANTHER" id="PTHR48082">
    <property type="entry name" value="ATP SYNTHASE SUBUNIT ALPHA, MITOCHONDRIAL"/>
    <property type="match status" value="1"/>
</dbReference>
<feature type="domain" description="ATPase F1/V1/A1 complex alpha/beta subunit N-terminal" evidence="16">
    <location>
        <begin position="24"/>
        <end position="90"/>
    </location>
</feature>
<dbReference type="InterPro" id="IPR000194">
    <property type="entry name" value="ATPase_F1/V1/A1_a/bsu_nucl-bd"/>
</dbReference>
<dbReference type="InterPro" id="IPR036121">
    <property type="entry name" value="ATPase_F1/V1/A1_a/bsu_N_sf"/>
</dbReference>
<dbReference type="Proteomes" id="UP001171751">
    <property type="component" value="Unassembled WGS sequence"/>
</dbReference>
<keyword evidence="8 13" id="KW-1278">Translocase</keyword>
<evidence type="ECO:0000256" key="6">
    <source>
        <dbReference type="ARBA" id="ARBA00022781"/>
    </source>
</evidence>
<evidence type="ECO:0000259" key="16">
    <source>
        <dbReference type="Pfam" id="PF02874"/>
    </source>
</evidence>
<sequence>MSNNTVTQRLSDQINQFDVANHIEEIGIIDNVGDGIANVTGLYDAMYGEMIEFSNGSLGMVQNLEADTIGIIILGEYKDIQEGDLVRRTGDVMQVPVGEALLGRVVDPMGNPLDGKGSVRTSNTRPVEFEAPGIMDRQSINQPLQTGIKAIDSLVPIGRGQRELIIGDRKTGKTTLAVDTIINQKNTDVLCIYVAIGQKASTVKNIATILEKHGAMSHTIIVSASASETSSLLYISPYAATAMAEEFMYNGRHVLIVYDDLSKQATAYREMSLLLKRPPGREAYPGDVFYTHSRLLERAAKLSESKGGGSITALPIIETQAGDISAYIPTNVISITDGQIFLEQDLFNSGFRPAINAGLSVSRVGGSAQLKAMKQVSGTLRIDLAAYRELEAFAQFGADLDEDTQRRLKKGEATVEILKQAAHHTLPANQQIMILYALTEDLLEGIPVEDLHRFEEELYDYLNLTYPGEMNRLLTVGSFDDEEKMRQIILDFIESFDISVLHT</sequence>
<dbReference type="CDD" id="cd18113">
    <property type="entry name" value="ATP-synt_F1_alpha_C"/>
    <property type="match status" value="1"/>
</dbReference>
<evidence type="ECO:0000256" key="12">
    <source>
        <dbReference type="ARBA" id="ARBA00023310"/>
    </source>
</evidence>
<dbReference type="NCBIfam" id="TIGR00962">
    <property type="entry name" value="atpA"/>
    <property type="match status" value="1"/>
</dbReference>
<comment type="catalytic activity">
    <reaction evidence="13">
        <text>ATP + H2O + 4 H(+)(in) = ADP + phosphate + 5 H(+)(out)</text>
        <dbReference type="Rhea" id="RHEA:57720"/>
        <dbReference type="ChEBI" id="CHEBI:15377"/>
        <dbReference type="ChEBI" id="CHEBI:15378"/>
        <dbReference type="ChEBI" id="CHEBI:30616"/>
        <dbReference type="ChEBI" id="CHEBI:43474"/>
        <dbReference type="ChEBI" id="CHEBI:456216"/>
        <dbReference type="EC" id="7.1.2.2"/>
    </reaction>
</comment>
<evidence type="ECO:0000313" key="18">
    <source>
        <dbReference type="Proteomes" id="UP001171751"/>
    </source>
</evidence>
<dbReference type="InterPro" id="IPR005294">
    <property type="entry name" value="ATP_synth_F1_asu"/>
</dbReference>
<comment type="caution">
    <text evidence="17">The sequence shown here is derived from an EMBL/GenBank/DDBJ whole genome shotgun (WGS) entry which is preliminary data.</text>
</comment>
<dbReference type="InterPro" id="IPR038376">
    <property type="entry name" value="ATP_synth_asu_C_sf"/>
</dbReference>
<feature type="domain" description="ATP synthase alpha subunit C-terminal" evidence="15">
    <location>
        <begin position="369"/>
        <end position="487"/>
    </location>
</feature>
<dbReference type="EC" id="7.1.2.2" evidence="13"/>
<accession>A0AA43UC34</accession>
<evidence type="ECO:0000259" key="14">
    <source>
        <dbReference type="Pfam" id="PF00006"/>
    </source>
</evidence>
<dbReference type="Pfam" id="PF02874">
    <property type="entry name" value="ATP-synt_ab_N"/>
    <property type="match status" value="1"/>
</dbReference>
<evidence type="ECO:0000256" key="2">
    <source>
        <dbReference type="ARBA" id="ARBA00004370"/>
    </source>
</evidence>
<organism evidence="17 18">
    <name type="scientific">Atopococcus tabaci</name>
    <dbReference type="NCBI Taxonomy" id="269774"/>
    <lineage>
        <taxon>Bacteria</taxon>
        <taxon>Bacillati</taxon>
        <taxon>Bacillota</taxon>
        <taxon>Bacilli</taxon>
        <taxon>Lactobacillales</taxon>
        <taxon>Carnobacteriaceae</taxon>
        <taxon>Atopococcus</taxon>
    </lineage>
</organism>
<feature type="binding site" evidence="13">
    <location>
        <begin position="167"/>
        <end position="174"/>
    </location>
    <ligand>
        <name>ATP</name>
        <dbReference type="ChEBI" id="CHEBI:30616"/>
    </ligand>
</feature>
<reference evidence="17" key="1">
    <citation type="submission" date="2023-07" db="EMBL/GenBank/DDBJ databases">
        <title>Between Cages and Wild: Unraveling the Impact of Captivity on Animal Microbiomes and Antimicrobial Resistance.</title>
        <authorList>
            <person name="Schmartz G.P."/>
            <person name="Rehner J."/>
            <person name="Schuff M.J."/>
            <person name="Becker S.L."/>
            <person name="Kravczyk M."/>
            <person name="Gurevich A."/>
            <person name="Francke R."/>
            <person name="Mueller R."/>
            <person name="Keller V."/>
            <person name="Keller A."/>
        </authorList>
    </citation>
    <scope>NUCLEOTIDE SEQUENCE</scope>
    <source>
        <strain evidence="17">S39M_St_73</strain>
    </source>
</reference>
<keyword evidence="4 13" id="KW-0813">Transport</keyword>
<dbReference type="CDD" id="cd18116">
    <property type="entry name" value="ATP-synt_F1_alpha_N"/>
    <property type="match status" value="1"/>
</dbReference>
<comment type="subcellular location">
    <subcellularLocation>
        <location evidence="13">Cell membrane</location>
        <topology evidence="13">Peripheral membrane protein</topology>
    </subcellularLocation>
    <subcellularLocation>
        <location evidence="2">Membrane</location>
    </subcellularLocation>
</comment>
<evidence type="ECO:0000256" key="4">
    <source>
        <dbReference type="ARBA" id="ARBA00022448"/>
    </source>
</evidence>
<keyword evidence="6 13" id="KW-0375">Hydrogen ion transport</keyword>
<dbReference type="GO" id="GO:0045259">
    <property type="term" value="C:proton-transporting ATP synthase complex"/>
    <property type="evidence" value="ECO:0007669"/>
    <property type="project" value="UniProtKB-KW"/>
</dbReference>
<keyword evidence="9 13" id="KW-0406">Ion transport</keyword>
<keyword evidence="7 13" id="KW-0067">ATP-binding</keyword>
<keyword evidence="10 13" id="KW-0472">Membrane</keyword>
<dbReference type="FunFam" id="3.40.50.300:FF:000002">
    <property type="entry name" value="ATP synthase subunit alpha"/>
    <property type="match status" value="1"/>
</dbReference>
<feature type="domain" description="ATPase F1/V1/A1 complex alpha/beta subunit nucleotide-binding" evidence="14">
    <location>
        <begin position="147"/>
        <end position="362"/>
    </location>
</feature>
<evidence type="ECO:0000256" key="3">
    <source>
        <dbReference type="ARBA" id="ARBA00008936"/>
    </source>
</evidence>
<gene>
    <name evidence="13 17" type="primary">atpA</name>
    <name evidence="17" type="ORF">Q4F26_02695</name>
</gene>
<dbReference type="SUPFAM" id="SSF52540">
    <property type="entry name" value="P-loop containing nucleoside triphosphate hydrolases"/>
    <property type="match status" value="1"/>
</dbReference>
<dbReference type="EMBL" id="JAUNQW010000007">
    <property type="protein sequence ID" value="MDO5457227.1"/>
    <property type="molecule type" value="Genomic_DNA"/>
</dbReference>
<dbReference type="PANTHER" id="PTHR48082:SF2">
    <property type="entry name" value="ATP SYNTHASE SUBUNIT ALPHA, MITOCHONDRIAL"/>
    <property type="match status" value="1"/>
</dbReference>
<keyword evidence="18" id="KW-1185">Reference proteome</keyword>
<dbReference type="GO" id="GO:0005524">
    <property type="term" value="F:ATP binding"/>
    <property type="evidence" value="ECO:0007669"/>
    <property type="project" value="UniProtKB-UniRule"/>
</dbReference>
<evidence type="ECO:0000256" key="13">
    <source>
        <dbReference type="HAMAP-Rule" id="MF_01346"/>
    </source>
</evidence>